<reference evidence="2" key="1">
    <citation type="journal article" date="2005" name="BMC Biol.">
        <title>The sequence of rice chromosomes 11 and 12, rich in disease resistance genes and recent gene duplications.</title>
        <authorList>
            <consortium name="The rice chromosomes 11 and 12 sequencing consortia"/>
        </authorList>
    </citation>
    <scope>NUCLEOTIDE SEQUENCE [LARGE SCALE GENOMIC DNA]</scope>
</reference>
<feature type="region of interest" description="Disordered" evidence="1">
    <location>
        <begin position="1"/>
        <end position="43"/>
    </location>
</feature>
<evidence type="ECO:0000256" key="1">
    <source>
        <dbReference type="SAM" id="MobiDB-lite"/>
    </source>
</evidence>
<reference evidence="2" key="3">
    <citation type="submission" date="2006-01" db="EMBL/GenBank/DDBJ databases">
        <authorList>
            <person name="Buell R."/>
        </authorList>
    </citation>
    <scope>NUCLEOTIDE SEQUENCE</scope>
</reference>
<accession>Q2QTX7</accession>
<gene>
    <name evidence="2" type="ordered locus">LOC_Os12g18170</name>
</gene>
<dbReference type="AlphaFoldDB" id="Q2QTX7"/>
<name>Q2QTX7_ORYSJ</name>
<sequence length="78" mass="8708">MRVGDEVSGSAGNIDYRSRGGASRSDSDGEVSETTVQKQLDMAQENPAAVASLSCRRRRFPMWIRIGSWLYAAYLMYK</sequence>
<proteinExistence type="predicted"/>
<dbReference type="EMBL" id="DP000011">
    <property type="protein sequence ID" value="ABA97116.1"/>
    <property type="molecule type" value="Genomic_DNA"/>
</dbReference>
<evidence type="ECO:0000313" key="2">
    <source>
        <dbReference type="EMBL" id="ABA97116.1"/>
    </source>
</evidence>
<protein>
    <submittedName>
        <fullName evidence="2">Uncharacterized protein</fullName>
    </submittedName>
</protein>
<reference evidence="2" key="2">
    <citation type="submission" date="2005-04" db="EMBL/GenBank/DDBJ databases">
        <authorList>
            <person name="Buell C.R."/>
            <person name="Wing R.A."/>
            <person name="McCombie W.A."/>
            <person name="Ouyang S."/>
        </authorList>
    </citation>
    <scope>NUCLEOTIDE SEQUENCE</scope>
</reference>
<organism evidence="2">
    <name type="scientific">Oryza sativa subsp. japonica</name>
    <name type="common">Rice</name>
    <dbReference type="NCBI Taxonomy" id="39947"/>
    <lineage>
        <taxon>Eukaryota</taxon>
        <taxon>Viridiplantae</taxon>
        <taxon>Streptophyta</taxon>
        <taxon>Embryophyta</taxon>
        <taxon>Tracheophyta</taxon>
        <taxon>Spermatophyta</taxon>
        <taxon>Magnoliopsida</taxon>
        <taxon>Liliopsida</taxon>
        <taxon>Poales</taxon>
        <taxon>Poaceae</taxon>
        <taxon>BOP clade</taxon>
        <taxon>Oryzoideae</taxon>
        <taxon>Oryzeae</taxon>
        <taxon>Oryzinae</taxon>
        <taxon>Oryza</taxon>
        <taxon>Oryza sativa</taxon>
    </lineage>
</organism>